<evidence type="ECO:0000256" key="4">
    <source>
        <dbReference type="PROSITE-ProRule" id="PRU00236"/>
    </source>
</evidence>
<protein>
    <recommendedName>
        <fullName evidence="1">protein acetyllysine N-acetyltransferase</fullName>
        <ecNumber evidence="1">2.3.1.286</ecNumber>
    </recommendedName>
</protein>
<dbReference type="Proteomes" id="UP000255382">
    <property type="component" value="Unassembled WGS sequence"/>
</dbReference>
<keyword evidence="2" id="KW-0808">Transferase</keyword>
<dbReference type="AlphaFoldDB" id="A0A377ZFU6"/>
<evidence type="ECO:0000256" key="2">
    <source>
        <dbReference type="ARBA" id="ARBA00022679"/>
    </source>
</evidence>
<dbReference type="InterPro" id="IPR026591">
    <property type="entry name" value="Sirtuin_cat_small_dom_sf"/>
</dbReference>
<proteinExistence type="predicted"/>
<dbReference type="Pfam" id="PF02146">
    <property type="entry name" value="SIR2"/>
    <property type="match status" value="1"/>
</dbReference>
<dbReference type="GO" id="GO:0016787">
    <property type="term" value="F:hydrolase activity"/>
    <property type="evidence" value="ECO:0007669"/>
    <property type="project" value="UniProtKB-KW"/>
</dbReference>
<organism evidence="6 7">
    <name type="scientific">Klebsiella pneumoniae subsp. ozaenae</name>
    <dbReference type="NCBI Taxonomy" id="574"/>
    <lineage>
        <taxon>Bacteria</taxon>
        <taxon>Pseudomonadati</taxon>
        <taxon>Pseudomonadota</taxon>
        <taxon>Gammaproteobacteria</taxon>
        <taxon>Enterobacterales</taxon>
        <taxon>Enterobacteriaceae</taxon>
        <taxon>Klebsiella/Raoultella group</taxon>
        <taxon>Klebsiella</taxon>
        <taxon>Klebsiella pneumoniae complex</taxon>
    </lineage>
</organism>
<dbReference type="PROSITE" id="PS50305">
    <property type="entry name" value="SIRTUIN"/>
    <property type="match status" value="1"/>
</dbReference>
<keyword evidence="6" id="KW-0378">Hydrolase</keyword>
<dbReference type="SUPFAM" id="SSF52467">
    <property type="entry name" value="DHS-like NAD/FAD-binding domain"/>
    <property type="match status" value="1"/>
</dbReference>
<dbReference type="GO" id="GO:0034979">
    <property type="term" value="F:NAD-dependent protein lysine deacetylase activity"/>
    <property type="evidence" value="ECO:0007669"/>
    <property type="project" value="UniProtKB-EC"/>
</dbReference>
<gene>
    <name evidence="6" type="primary">npdA_1</name>
    <name evidence="6" type="ORF">NCTC5050_01852</name>
</gene>
<name>A0A377ZFU6_KLEPO</name>
<dbReference type="EC" id="2.3.1.286" evidence="1"/>
<accession>A0A377ZFU6</accession>
<evidence type="ECO:0000259" key="5">
    <source>
        <dbReference type="PROSITE" id="PS50305"/>
    </source>
</evidence>
<keyword evidence="7" id="KW-1185">Reference proteome</keyword>
<comment type="caution">
    <text evidence="4">Lacks conserved residue(s) required for the propagation of feature annotation.</text>
</comment>
<evidence type="ECO:0000256" key="1">
    <source>
        <dbReference type="ARBA" id="ARBA00012928"/>
    </source>
</evidence>
<dbReference type="InterPro" id="IPR026590">
    <property type="entry name" value="Ssirtuin_cat_dom"/>
</dbReference>
<feature type="domain" description="Deacetylase sirtuin-type" evidence="5">
    <location>
        <begin position="1"/>
        <end position="99"/>
    </location>
</feature>
<keyword evidence="3" id="KW-0520">NAD</keyword>
<dbReference type="EMBL" id="UGLZ01000004">
    <property type="protein sequence ID" value="STU66946.1"/>
    <property type="molecule type" value="Genomic_DNA"/>
</dbReference>
<dbReference type="InterPro" id="IPR029035">
    <property type="entry name" value="DHS-like_NAD/FAD-binding_dom"/>
</dbReference>
<dbReference type="InterPro" id="IPR003000">
    <property type="entry name" value="Sirtuin"/>
</dbReference>
<dbReference type="Gene3D" id="3.30.1600.10">
    <property type="entry name" value="SIR2/SIRT2 'Small Domain"/>
    <property type="match status" value="1"/>
</dbReference>
<reference evidence="6 7" key="1">
    <citation type="submission" date="2018-06" db="EMBL/GenBank/DDBJ databases">
        <authorList>
            <consortium name="Pathogen Informatics"/>
            <person name="Doyle S."/>
        </authorList>
    </citation>
    <scope>NUCLEOTIDE SEQUENCE [LARGE SCALE GENOMIC DNA]</scope>
    <source>
        <strain evidence="6 7">NCTC5050</strain>
    </source>
</reference>
<evidence type="ECO:0000313" key="7">
    <source>
        <dbReference type="Proteomes" id="UP000255382"/>
    </source>
</evidence>
<sequence>MLTGAGISAESGIKTFRAADGLWEEHRVEDVATPEGFARDPALVQAFYNARRRQLQSPEIAPNAAHLALARSGGSAGRPFSAGHPEYLIICTSAPATAG</sequence>
<evidence type="ECO:0000256" key="3">
    <source>
        <dbReference type="ARBA" id="ARBA00023027"/>
    </source>
</evidence>
<dbReference type="GO" id="GO:0070403">
    <property type="term" value="F:NAD+ binding"/>
    <property type="evidence" value="ECO:0007669"/>
    <property type="project" value="InterPro"/>
</dbReference>
<evidence type="ECO:0000313" key="6">
    <source>
        <dbReference type="EMBL" id="STU66946.1"/>
    </source>
</evidence>